<dbReference type="Pfam" id="PF01693">
    <property type="entry name" value="Cauli_VI"/>
    <property type="match status" value="1"/>
</dbReference>
<dbReference type="GO" id="GO:0046872">
    <property type="term" value="F:metal ion binding"/>
    <property type="evidence" value="ECO:0007669"/>
    <property type="project" value="UniProtKB-KW"/>
</dbReference>
<dbReference type="Gramene" id="Pp3c13_12280V3.2">
    <property type="protein sequence ID" value="Pp3c13_12280V3.2"/>
    <property type="gene ID" value="Pp3c13_12280"/>
</dbReference>
<dbReference type="EC" id="3.1.26.4" evidence="3"/>
<reference evidence="10 11" key="1">
    <citation type="journal article" date="2008" name="Science">
        <title>The Physcomitrella genome reveals evolutionary insights into the conquest of land by plants.</title>
        <authorList>
            <person name="Rensing S."/>
            <person name="Lang D."/>
            <person name="Zimmer A."/>
            <person name="Terry A."/>
            <person name="Salamov A."/>
            <person name="Shapiro H."/>
            <person name="Nishiyama T."/>
            <person name="Perroud P.-F."/>
            <person name="Lindquist E."/>
            <person name="Kamisugi Y."/>
            <person name="Tanahashi T."/>
            <person name="Sakakibara K."/>
            <person name="Fujita T."/>
            <person name="Oishi K."/>
            <person name="Shin-I T."/>
            <person name="Kuroki Y."/>
            <person name="Toyoda A."/>
            <person name="Suzuki Y."/>
            <person name="Hashimoto A."/>
            <person name="Yamaguchi K."/>
            <person name="Sugano A."/>
            <person name="Kohara Y."/>
            <person name="Fujiyama A."/>
            <person name="Anterola A."/>
            <person name="Aoki S."/>
            <person name="Ashton N."/>
            <person name="Barbazuk W.B."/>
            <person name="Barker E."/>
            <person name="Bennetzen J."/>
            <person name="Bezanilla M."/>
            <person name="Blankenship R."/>
            <person name="Cho S.H."/>
            <person name="Dutcher S."/>
            <person name="Estelle M."/>
            <person name="Fawcett J.A."/>
            <person name="Gundlach H."/>
            <person name="Hanada K."/>
            <person name="Heyl A."/>
            <person name="Hicks K.A."/>
            <person name="Hugh J."/>
            <person name="Lohr M."/>
            <person name="Mayer K."/>
            <person name="Melkozernov A."/>
            <person name="Murata T."/>
            <person name="Nelson D."/>
            <person name="Pils B."/>
            <person name="Prigge M."/>
            <person name="Reiss B."/>
            <person name="Renner T."/>
            <person name="Rombauts S."/>
            <person name="Rushton P."/>
            <person name="Sanderfoot A."/>
            <person name="Schween G."/>
            <person name="Shiu S.-H."/>
            <person name="Stueber K."/>
            <person name="Theodoulou F.L."/>
            <person name="Tu H."/>
            <person name="Van de Peer Y."/>
            <person name="Verrier P.J."/>
            <person name="Waters E."/>
            <person name="Wood A."/>
            <person name="Yang L."/>
            <person name="Cove D."/>
            <person name="Cuming A."/>
            <person name="Hasebe M."/>
            <person name="Lucas S."/>
            <person name="Mishler D.B."/>
            <person name="Reski R."/>
            <person name="Grigoriev I."/>
            <person name="Quatrano R.S."/>
            <person name="Boore J.L."/>
        </authorList>
    </citation>
    <scope>NUCLEOTIDE SEQUENCE [LARGE SCALE GENOMIC DNA]</scope>
    <source>
        <strain evidence="10 11">cv. Gransden 2004</strain>
    </source>
</reference>
<comment type="cofactor">
    <cofactor evidence="1">
        <name>Mg(2+)</name>
        <dbReference type="ChEBI" id="CHEBI:18420"/>
    </cofactor>
</comment>
<dbReference type="InterPro" id="IPR037056">
    <property type="entry name" value="RNase_H1_N_sf"/>
</dbReference>
<dbReference type="InParanoid" id="A0A7I4AG67"/>
<dbReference type="InterPro" id="IPR011320">
    <property type="entry name" value="RNase_H1_N"/>
</dbReference>
<name>A0A7I4AG67_PHYPA</name>
<keyword evidence="8" id="KW-0460">Magnesium</keyword>
<evidence type="ECO:0000313" key="10">
    <source>
        <dbReference type="EnsemblPlants" id="Pp3c13_12280V3.2"/>
    </source>
</evidence>
<reference evidence="10 11" key="2">
    <citation type="journal article" date="2018" name="Plant J.">
        <title>The Physcomitrella patens chromosome-scale assembly reveals moss genome structure and evolution.</title>
        <authorList>
            <person name="Lang D."/>
            <person name="Ullrich K.K."/>
            <person name="Murat F."/>
            <person name="Fuchs J."/>
            <person name="Jenkins J."/>
            <person name="Haas F.B."/>
            <person name="Piednoel M."/>
            <person name="Gundlach H."/>
            <person name="Van Bel M."/>
            <person name="Meyberg R."/>
            <person name="Vives C."/>
            <person name="Morata J."/>
            <person name="Symeonidi A."/>
            <person name="Hiss M."/>
            <person name="Muchero W."/>
            <person name="Kamisugi Y."/>
            <person name="Saleh O."/>
            <person name="Blanc G."/>
            <person name="Decker E.L."/>
            <person name="van Gessel N."/>
            <person name="Grimwood J."/>
            <person name="Hayes R.D."/>
            <person name="Graham S.W."/>
            <person name="Gunter L.E."/>
            <person name="McDaniel S.F."/>
            <person name="Hoernstein S.N.W."/>
            <person name="Larsson A."/>
            <person name="Li F.W."/>
            <person name="Perroud P.F."/>
            <person name="Phillips J."/>
            <person name="Ranjan P."/>
            <person name="Rokshar D.S."/>
            <person name="Rothfels C.J."/>
            <person name="Schneider L."/>
            <person name="Shu S."/>
            <person name="Stevenson D.W."/>
            <person name="Thummler F."/>
            <person name="Tillich M."/>
            <person name="Villarreal Aguilar J.C."/>
            <person name="Widiez T."/>
            <person name="Wong G.K."/>
            <person name="Wymore A."/>
            <person name="Zhang Y."/>
            <person name="Zimmer A.D."/>
            <person name="Quatrano R.S."/>
            <person name="Mayer K.F.X."/>
            <person name="Goodstein D."/>
            <person name="Casacuberta J.M."/>
            <person name="Vandepoele K."/>
            <person name="Reski R."/>
            <person name="Cuming A.C."/>
            <person name="Tuskan G.A."/>
            <person name="Maumus F."/>
            <person name="Salse J."/>
            <person name="Schmutz J."/>
            <person name="Rensing S.A."/>
        </authorList>
    </citation>
    <scope>NUCLEOTIDE SEQUENCE [LARGE SCALE GENOMIC DNA]</scope>
    <source>
        <strain evidence="10 11">cv. Gransden 2004</strain>
    </source>
</reference>
<keyword evidence="7" id="KW-0378">Hydrolase</keyword>
<evidence type="ECO:0000256" key="7">
    <source>
        <dbReference type="ARBA" id="ARBA00022801"/>
    </source>
</evidence>
<proteinExistence type="inferred from homology"/>
<evidence type="ECO:0000256" key="2">
    <source>
        <dbReference type="ARBA" id="ARBA00005300"/>
    </source>
</evidence>
<dbReference type="Gene3D" id="3.40.970.10">
    <property type="entry name" value="Ribonuclease H1, N-terminal domain"/>
    <property type="match status" value="1"/>
</dbReference>
<keyword evidence="4" id="KW-0540">Nuclease</keyword>
<organism evidence="10 11">
    <name type="scientific">Physcomitrium patens</name>
    <name type="common">Spreading-leaved earth moss</name>
    <name type="synonym">Physcomitrella patens</name>
    <dbReference type="NCBI Taxonomy" id="3218"/>
    <lineage>
        <taxon>Eukaryota</taxon>
        <taxon>Viridiplantae</taxon>
        <taxon>Streptophyta</taxon>
        <taxon>Embryophyta</taxon>
        <taxon>Bryophyta</taxon>
        <taxon>Bryophytina</taxon>
        <taxon>Bryopsida</taxon>
        <taxon>Funariidae</taxon>
        <taxon>Funariales</taxon>
        <taxon>Funariaceae</taxon>
        <taxon>Physcomitrium</taxon>
    </lineage>
</organism>
<evidence type="ECO:0000256" key="6">
    <source>
        <dbReference type="ARBA" id="ARBA00022759"/>
    </source>
</evidence>
<feature type="domain" description="Ribonuclease H1 N-terminal" evidence="9">
    <location>
        <begin position="73"/>
        <end position="115"/>
    </location>
</feature>
<dbReference type="GO" id="GO:0004523">
    <property type="term" value="F:RNA-DNA hybrid ribonuclease activity"/>
    <property type="evidence" value="ECO:0007669"/>
    <property type="project" value="UniProtKB-EC"/>
</dbReference>
<sequence>MLFSDETGIAPVRAVITLQGFVRSACVPRASGLRTSRIADLHEHNVDVSIEVPQPKVDTSSVGAGLVDEKRSFYAVRCGRRPGIYVDWLDCEQQVKGYKGAVHRKFRIESEAEQFVLGM</sequence>
<evidence type="ECO:0000256" key="8">
    <source>
        <dbReference type="ARBA" id="ARBA00022842"/>
    </source>
</evidence>
<dbReference type="EnsemblPlants" id="Pp3c13_12280V3.2">
    <property type="protein sequence ID" value="Pp3c13_12280V3.2"/>
    <property type="gene ID" value="Pp3c13_12280"/>
</dbReference>
<dbReference type="Proteomes" id="UP000006727">
    <property type="component" value="Chromosome 13"/>
</dbReference>
<dbReference type="InterPro" id="IPR009027">
    <property type="entry name" value="Ribosomal_bL9/RNase_H1_N"/>
</dbReference>
<protein>
    <recommendedName>
        <fullName evidence="3">ribonuclease H</fullName>
        <ecNumber evidence="3">3.1.26.4</ecNumber>
    </recommendedName>
</protein>
<evidence type="ECO:0000313" key="11">
    <source>
        <dbReference type="Proteomes" id="UP000006727"/>
    </source>
</evidence>
<keyword evidence="6" id="KW-0255">Endonuclease</keyword>
<dbReference type="FunFam" id="3.40.970.10:FF:000001">
    <property type="entry name" value="Ribonuclease H1"/>
    <property type="match status" value="1"/>
</dbReference>
<dbReference type="AlphaFoldDB" id="A0A7I4AG67"/>
<evidence type="ECO:0000256" key="5">
    <source>
        <dbReference type="ARBA" id="ARBA00022723"/>
    </source>
</evidence>
<evidence type="ECO:0000256" key="4">
    <source>
        <dbReference type="ARBA" id="ARBA00022722"/>
    </source>
</evidence>
<dbReference type="SUPFAM" id="SSF55658">
    <property type="entry name" value="L9 N-domain-like"/>
    <property type="match status" value="1"/>
</dbReference>
<keyword evidence="5" id="KW-0479">Metal-binding</keyword>
<comment type="similarity">
    <text evidence="2">Belongs to the RNase H family.</text>
</comment>
<keyword evidence="11" id="KW-1185">Reference proteome</keyword>
<reference evidence="10" key="3">
    <citation type="submission" date="2020-12" db="UniProtKB">
        <authorList>
            <consortium name="EnsemblPlants"/>
        </authorList>
    </citation>
    <scope>IDENTIFICATION</scope>
</reference>
<evidence type="ECO:0000259" key="9">
    <source>
        <dbReference type="Pfam" id="PF01693"/>
    </source>
</evidence>
<evidence type="ECO:0000256" key="1">
    <source>
        <dbReference type="ARBA" id="ARBA00001946"/>
    </source>
</evidence>
<accession>A0A7I4AG67</accession>
<evidence type="ECO:0000256" key="3">
    <source>
        <dbReference type="ARBA" id="ARBA00012180"/>
    </source>
</evidence>
<dbReference type="EMBL" id="ABEU02000013">
    <property type="status" value="NOT_ANNOTATED_CDS"/>
    <property type="molecule type" value="Genomic_DNA"/>
</dbReference>